<dbReference type="eggNOG" id="COG5001">
    <property type="taxonomic scope" value="Bacteria"/>
</dbReference>
<dbReference type="eggNOG" id="COG2206">
    <property type="taxonomic scope" value="Bacteria"/>
</dbReference>
<dbReference type="CDD" id="cd00130">
    <property type="entry name" value="PAS"/>
    <property type="match status" value="1"/>
</dbReference>
<dbReference type="SMART" id="SM00091">
    <property type="entry name" value="PAS"/>
    <property type="match status" value="1"/>
</dbReference>
<dbReference type="RefSeq" id="WP_052094563.1">
    <property type="nucleotide sequence ID" value="NZ_KN234764.1"/>
</dbReference>
<dbReference type="SMART" id="SM00471">
    <property type="entry name" value="HDc"/>
    <property type="match status" value="1"/>
</dbReference>
<evidence type="ECO:0000259" key="1">
    <source>
        <dbReference type="PROSITE" id="PS50112"/>
    </source>
</evidence>
<sequence length="330" mass="37025">METIEEKLLTSEARYRRLFEAALDGILILNFETGQIEDANPFLINLLGFSHEEFLGKRLWEVGAFADLPEAKNMFSRLQERGYVRYEHLPLKASNGSLIDVEFISNSYDCEGVQVIQCNIRDIRYRAEAERIKARHLKEMKAALLSAVELAMEIGELRDPYTVGHEKNVALIAVAIGKELGLSEHMLDSLKFSGLLHDIGKIAVPIEILSKPGKISPSEFELVKTHPVEGYNILSRMNWPWPLATVAYQHHERLDGSGYPLGLKGGEIIPEAKIIGVADVVEAMTSHRPYRPAIGIENVMAELELGRGVTYDSDAVDACLTLFREKNFTF</sequence>
<dbReference type="HOGENOM" id="CLU_000445_92_13_6"/>
<dbReference type="GO" id="GO:0008081">
    <property type="term" value="F:phosphoric diester hydrolase activity"/>
    <property type="evidence" value="ECO:0007669"/>
    <property type="project" value="UniProtKB-ARBA"/>
</dbReference>
<dbReference type="SUPFAM" id="SSF55785">
    <property type="entry name" value="PYP-like sensor domain (PAS domain)"/>
    <property type="match status" value="1"/>
</dbReference>
<dbReference type="NCBIfam" id="TIGR00229">
    <property type="entry name" value="sensory_box"/>
    <property type="match status" value="1"/>
</dbReference>
<dbReference type="PROSITE" id="PS51832">
    <property type="entry name" value="HD_GYP"/>
    <property type="match status" value="1"/>
</dbReference>
<organism evidence="3 4">
    <name type="scientific">Pseudohaliea rubra DSM 19751</name>
    <dbReference type="NCBI Taxonomy" id="1265313"/>
    <lineage>
        <taxon>Bacteria</taxon>
        <taxon>Pseudomonadati</taxon>
        <taxon>Pseudomonadota</taxon>
        <taxon>Gammaproteobacteria</taxon>
        <taxon>Cellvibrionales</taxon>
        <taxon>Halieaceae</taxon>
        <taxon>Pseudohaliea</taxon>
    </lineage>
</organism>
<dbReference type="PANTHER" id="PTHR43155">
    <property type="entry name" value="CYCLIC DI-GMP PHOSPHODIESTERASE PA4108-RELATED"/>
    <property type="match status" value="1"/>
</dbReference>
<evidence type="ECO:0000313" key="3">
    <source>
        <dbReference type="EMBL" id="KGE04615.1"/>
    </source>
</evidence>
<dbReference type="InterPro" id="IPR037522">
    <property type="entry name" value="HD_GYP_dom"/>
</dbReference>
<dbReference type="Pfam" id="PF13487">
    <property type="entry name" value="HD_5"/>
    <property type="match status" value="1"/>
</dbReference>
<evidence type="ECO:0000313" key="4">
    <source>
        <dbReference type="Proteomes" id="UP000029640"/>
    </source>
</evidence>
<dbReference type="InterPro" id="IPR035965">
    <property type="entry name" value="PAS-like_dom_sf"/>
</dbReference>
<proteinExistence type="predicted"/>
<protein>
    <submittedName>
        <fullName evidence="3">Response regulator/sensory box/HDIG domain protein</fullName>
    </submittedName>
</protein>
<dbReference type="Pfam" id="PF13426">
    <property type="entry name" value="PAS_9"/>
    <property type="match status" value="1"/>
</dbReference>
<dbReference type="Proteomes" id="UP000029640">
    <property type="component" value="Unassembled WGS sequence"/>
</dbReference>
<feature type="domain" description="PAS" evidence="1">
    <location>
        <begin position="11"/>
        <end position="82"/>
    </location>
</feature>
<reference evidence="3 4" key="1">
    <citation type="journal article" date="2014" name="Genome Announc.">
        <title>Genome Sequence of Gammaproteobacterial Pseudohaliea rubra Type Strain DSM 19751, Isolated from Coastal Seawater of the Mediterranean Sea.</title>
        <authorList>
            <person name="Spring S."/>
            <person name="Fiebig A."/>
            <person name="Riedel T."/>
            <person name="Goker M."/>
            <person name="Klenk H.P."/>
        </authorList>
    </citation>
    <scope>NUCLEOTIDE SEQUENCE [LARGE SCALE GENOMIC DNA]</scope>
    <source>
        <strain evidence="3 4">DSM 19751</strain>
    </source>
</reference>
<accession>A0A095VTE0</accession>
<dbReference type="EMBL" id="AUVB01000023">
    <property type="protein sequence ID" value="KGE04615.1"/>
    <property type="molecule type" value="Genomic_DNA"/>
</dbReference>
<name>A0A095VTE0_9GAMM</name>
<feature type="domain" description="HD-GYP" evidence="2">
    <location>
        <begin position="140"/>
        <end position="330"/>
    </location>
</feature>
<comment type="caution">
    <text evidence="3">The sequence shown here is derived from an EMBL/GenBank/DDBJ whole genome shotgun (WGS) entry which is preliminary data.</text>
</comment>
<dbReference type="PROSITE" id="PS50112">
    <property type="entry name" value="PAS"/>
    <property type="match status" value="1"/>
</dbReference>
<dbReference type="OrthoDB" id="9764808at2"/>
<dbReference type="InterPro" id="IPR003607">
    <property type="entry name" value="HD/PDEase_dom"/>
</dbReference>
<dbReference type="SUPFAM" id="SSF109604">
    <property type="entry name" value="HD-domain/PDEase-like"/>
    <property type="match status" value="1"/>
</dbReference>
<dbReference type="STRING" id="1265313.HRUBRA_00774"/>
<dbReference type="PANTHER" id="PTHR43155:SF2">
    <property type="entry name" value="CYCLIC DI-GMP PHOSPHODIESTERASE PA4108"/>
    <property type="match status" value="1"/>
</dbReference>
<evidence type="ECO:0000259" key="2">
    <source>
        <dbReference type="PROSITE" id="PS51832"/>
    </source>
</evidence>
<dbReference type="Gene3D" id="1.10.3210.10">
    <property type="entry name" value="Hypothetical protein af1432"/>
    <property type="match status" value="1"/>
</dbReference>
<dbReference type="Gene3D" id="3.30.450.20">
    <property type="entry name" value="PAS domain"/>
    <property type="match status" value="1"/>
</dbReference>
<dbReference type="CDD" id="cd00077">
    <property type="entry name" value="HDc"/>
    <property type="match status" value="1"/>
</dbReference>
<gene>
    <name evidence="3" type="ORF">HRUBRA_00774</name>
</gene>
<keyword evidence="4" id="KW-1185">Reference proteome</keyword>
<dbReference type="InterPro" id="IPR000014">
    <property type="entry name" value="PAS"/>
</dbReference>
<dbReference type="AlphaFoldDB" id="A0A095VTE0"/>